<gene>
    <name evidence="6" type="ORF">ADICYQ_3320</name>
</gene>
<dbReference type="eggNOG" id="COG2205">
    <property type="taxonomic scope" value="Bacteria"/>
</dbReference>
<dbReference type="CDD" id="cd00082">
    <property type="entry name" value="HisKA"/>
    <property type="match status" value="1"/>
</dbReference>
<dbReference type="PANTHER" id="PTHR43047">
    <property type="entry name" value="TWO-COMPONENT HISTIDINE PROTEIN KINASE"/>
    <property type="match status" value="1"/>
</dbReference>
<reference evidence="6 7" key="1">
    <citation type="journal article" date="2013" name="Genome Announc.">
        <title>Draft Genome Sequence of Cyclobacterium qasimii Strain M12-11BT, Isolated from Arctic Marine Sediment.</title>
        <authorList>
            <person name="Shivaji S."/>
            <person name="Ara S."/>
            <person name="Singh A."/>
            <person name="Kumar Pinnaka A."/>
        </authorList>
    </citation>
    <scope>NUCLEOTIDE SEQUENCE [LARGE SCALE GENOMIC DNA]</scope>
    <source>
        <strain evidence="6 7">M12-11B</strain>
    </source>
</reference>
<keyword evidence="4 6" id="KW-0418">Kinase</keyword>
<dbReference type="InterPro" id="IPR003594">
    <property type="entry name" value="HATPase_dom"/>
</dbReference>
<organism evidence="6 7">
    <name type="scientific">Cyclobacterium qasimii M12-11B</name>
    <dbReference type="NCBI Taxonomy" id="641524"/>
    <lineage>
        <taxon>Bacteria</taxon>
        <taxon>Pseudomonadati</taxon>
        <taxon>Bacteroidota</taxon>
        <taxon>Cytophagia</taxon>
        <taxon>Cytophagales</taxon>
        <taxon>Cyclobacteriaceae</taxon>
        <taxon>Cyclobacterium</taxon>
    </lineage>
</organism>
<dbReference type="GO" id="GO:0005886">
    <property type="term" value="C:plasma membrane"/>
    <property type="evidence" value="ECO:0007669"/>
    <property type="project" value="TreeGrafter"/>
</dbReference>
<dbReference type="STRING" id="641524.ADICYQ_3320"/>
<accession>S7VBU2</accession>
<dbReference type="SUPFAM" id="SSF55874">
    <property type="entry name" value="ATPase domain of HSP90 chaperone/DNA topoisomerase II/histidine kinase"/>
    <property type="match status" value="1"/>
</dbReference>
<dbReference type="InterPro" id="IPR003661">
    <property type="entry name" value="HisK_dim/P_dom"/>
</dbReference>
<dbReference type="AlphaFoldDB" id="S7VBU2"/>
<dbReference type="Pfam" id="PF00512">
    <property type="entry name" value="HisKA"/>
    <property type="match status" value="1"/>
</dbReference>
<evidence type="ECO:0000256" key="4">
    <source>
        <dbReference type="ARBA" id="ARBA00022777"/>
    </source>
</evidence>
<keyword evidence="3" id="KW-0808">Transferase</keyword>
<dbReference type="Proteomes" id="UP000014974">
    <property type="component" value="Unassembled WGS sequence"/>
</dbReference>
<dbReference type="PROSITE" id="PS50109">
    <property type="entry name" value="HIS_KIN"/>
    <property type="match status" value="1"/>
</dbReference>
<evidence type="ECO:0000256" key="3">
    <source>
        <dbReference type="ARBA" id="ARBA00022679"/>
    </source>
</evidence>
<dbReference type="GO" id="GO:0000155">
    <property type="term" value="F:phosphorelay sensor kinase activity"/>
    <property type="evidence" value="ECO:0007669"/>
    <property type="project" value="InterPro"/>
</dbReference>
<name>S7VBU2_9BACT</name>
<dbReference type="SUPFAM" id="SSF47384">
    <property type="entry name" value="Homodimeric domain of signal transducing histidine kinase"/>
    <property type="match status" value="1"/>
</dbReference>
<comment type="caution">
    <text evidence="6">The sequence shown here is derived from an EMBL/GenBank/DDBJ whole genome shotgun (WGS) entry which is preliminary data.</text>
</comment>
<dbReference type="InterPro" id="IPR036097">
    <property type="entry name" value="HisK_dim/P_sf"/>
</dbReference>
<evidence type="ECO:0000259" key="5">
    <source>
        <dbReference type="PROSITE" id="PS50109"/>
    </source>
</evidence>
<dbReference type="GO" id="GO:0009927">
    <property type="term" value="F:histidine phosphotransfer kinase activity"/>
    <property type="evidence" value="ECO:0007669"/>
    <property type="project" value="TreeGrafter"/>
</dbReference>
<feature type="domain" description="Histidine kinase" evidence="5">
    <location>
        <begin position="17"/>
        <end position="174"/>
    </location>
</feature>
<evidence type="ECO:0000256" key="2">
    <source>
        <dbReference type="ARBA" id="ARBA00012438"/>
    </source>
</evidence>
<dbReference type="EMBL" id="ATNM01000116">
    <property type="protein sequence ID" value="EPR67680.1"/>
    <property type="molecule type" value="Genomic_DNA"/>
</dbReference>
<dbReference type="PANTHER" id="PTHR43047:SF72">
    <property type="entry name" value="OSMOSENSING HISTIDINE PROTEIN KINASE SLN1"/>
    <property type="match status" value="1"/>
</dbReference>
<evidence type="ECO:0000256" key="1">
    <source>
        <dbReference type="ARBA" id="ARBA00000085"/>
    </source>
</evidence>
<dbReference type="Gene3D" id="3.30.565.10">
    <property type="entry name" value="Histidine kinase-like ATPase, C-terminal domain"/>
    <property type="match status" value="1"/>
</dbReference>
<dbReference type="Pfam" id="PF02518">
    <property type="entry name" value="HATPase_c"/>
    <property type="match status" value="1"/>
</dbReference>
<proteinExistence type="predicted"/>
<evidence type="ECO:0000313" key="7">
    <source>
        <dbReference type="Proteomes" id="UP000014974"/>
    </source>
</evidence>
<comment type="catalytic activity">
    <reaction evidence="1">
        <text>ATP + protein L-histidine = ADP + protein N-phospho-L-histidine.</text>
        <dbReference type="EC" id="2.7.13.3"/>
    </reaction>
</comment>
<sequence>MQKSKESNEIKSYFLSNISHELRTPLNAIIGLTQSIRETNKEESINSNLDVIQYSSLGLLGAIDDVLDYSKIEKGELRLEEMPFDLKKMVNQLAATFERQAKDKGLEFEFEEVGNLPELLIGDRRRMEQLFQNLLKNALKFTLKGKIDFKVEAIAMPDEQVLLKVQVTDTGVGIKRKNWKAFLHLLPKGRMMINENLED</sequence>
<dbReference type="SMART" id="SM00388">
    <property type="entry name" value="HisKA"/>
    <property type="match status" value="1"/>
</dbReference>
<evidence type="ECO:0000313" key="6">
    <source>
        <dbReference type="EMBL" id="EPR67680.1"/>
    </source>
</evidence>
<dbReference type="InterPro" id="IPR005467">
    <property type="entry name" value="His_kinase_dom"/>
</dbReference>
<dbReference type="Gene3D" id="1.10.287.130">
    <property type="match status" value="1"/>
</dbReference>
<dbReference type="EC" id="2.7.13.3" evidence="2"/>
<dbReference type="InterPro" id="IPR036890">
    <property type="entry name" value="HATPase_C_sf"/>
</dbReference>
<protein>
    <recommendedName>
        <fullName evidence="2">histidine kinase</fullName>
        <ecNumber evidence="2">2.7.13.3</ecNumber>
    </recommendedName>
</protein>